<gene>
    <name evidence="2" type="ORF">QNN03_23310</name>
</gene>
<keyword evidence="3" id="KW-1185">Reference proteome</keyword>
<dbReference type="Proteomes" id="UP001241926">
    <property type="component" value="Unassembled WGS sequence"/>
</dbReference>
<keyword evidence="1" id="KW-0732">Signal</keyword>
<evidence type="ECO:0008006" key="4">
    <source>
        <dbReference type="Google" id="ProtNLM"/>
    </source>
</evidence>
<feature type="signal peptide" evidence="1">
    <location>
        <begin position="1"/>
        <end position="28"/>
    </location>
</feature>
<accession>A0ABT7J3D1</accession>
<evidence type="ECO:0000313" key="2">
    <source>
        <dbReference type="EMBL" id="MDL2079373.1"/>
    </source>
</evidence>
<comment type="caution">
    <text evidence="2">The sequence shown here is derived from an EMBL/GenBank/DDBJ whole genome shotgun (WGS) entry which is preliminary data.</text>
</comment>
<evidence type="ECO:0000313" key="3">
    <source>
        <dbReference type="Proteomes" id="UP001241926"/>
    </source>
</evidence>
<protein>
    <recommendedName>
        <fullName evidence="4">Secreted protein</fullName>
    </recommendedName>
</protein>
<sequence length="142" mass="15074">MRTKISAVLTTVALTVGVGFFAAPSASAAAGCPRSGYPTPGDPGLSCTSLSNGALFHTKYHPDANKTRIKSYYIKTGGGAITAKLGYSYNGTSHYSGSFTQKAGTTKSRTWDRNDYNFWCRTTIGLLKVGGDSYQTPISHCN</sequence>
<organism evidence="2 3">
    <name type="scientific">Streptomyces fuscus</name>
    <dbReference type="NCBI Taxonomy" id="3048495"/>
    <lineage>
        <taxon>Bacteria</taxon>
        <taxon>Bacillati</taxon>
        <taxon>Actinomycetota</taxon>
        <taxon>Actinomycetes</taxon>
        <taxon>Kitasatosporales</taxon>
        <taxon>Streptomycetaceae</taxon>
        <taxon>Streptomyces</taxon>
    </lineage>
</organism>
<feature type="chain" id="PRO_5045094066" description="Secreted protein" evidence="1">
    <location>
        <begin position="29"/>
        <end position="142"/>
    </location>
</feature>
<dbReference type="RefSeq" id="WP_250747594.1">
    <property type="nucleotide sequence ID" value="NZ_JASJUS010000023.1"/>
</dbReference>
<dbReference type="EMBL" id="JASJUS010000023">
    <property type="protein sequence ID" value="MDL2079373.1"/>
    <property type="molecule type" value="Genomic_DNA"/>
</dbReference>
<evidence type="ECO:0000256" key="1">
    <source>
        <dbReference type="SAM" id="SignalP"/>
    </source>
</evidence>
<proteinExistence type="predicted"/>
<reference evidence="2 3" key="1">
    <citation type="submission" date="2023-05" db="EMBL/GenBank/DDBJ databases">
        <title>Streptomyces fuscus sp. nov., a brown-black pigment producing actinomyces isolated from dry sand of Sea duck farm.</title>
        <authorList>
            <person name="Xie J."/>
            <person name="Shen N."/>
        </authorList>
    </citation>
    <scope>NUCLEOTIDE SEQUENCE [LARGE SCALE GENOMIC DNA]</scope>
    <source>
        <strain evidence="2 3">GXMU-J15</strain>
    </source>
</reference>
<dbReference type="PROSITE" id="PS51257">
    <property type="entry name" value="PROKAR_LIPOPROTEIN"/>
    <property type="match status" value="1"/>
</dbReference>
<name>A0ABT7J3D1_9ACTN</name>